<feature type="region of interest" description="Disordered" evidence="1">
    <location>
        <begin position="109"/>
        <end position="214"/>
    </location>
</feature>
<evidence type="ECO:0000313" key="3">
    <source>
        <dbReference type="Proteomes" id="UP000199286"/>
    </source>
</evidence>
<protein>
    <recommendedName>
        <fullName evidence="4">DUF4177 domain-containing protein</fullName>
    </recommendedName>
</protein>
<dbReference type="RefSeq" id="WP_089878973.1">
    <property type="nucleotide sequence ID" value="NZ_FNPF01000002.1"/>
</dbReference>
<gene>
    <name evidence="2" type="ORF">SAMN05444340_10285</name>
</gene>
<evidence type="ECO:0000313" key="2">
    <source>
        <dbReference type="EMBL" id="SDX96812.1"/>
    </source>
</evidence>
<proteinExistence type="predicted"/>
<accession>A0A1H3G0G3</accession>
<organism evidence="2 3">
    <name type="scientific">Citreimonas salinaria</name>
    <dbReference type="NCBI Taxonomy" id="321339"/>
    <lineage>
        <taxon>Bacteria</taxon>
        <taxon>Pseudomonadati</taxon>
        <taxon>Pseudomonadota</taxon>
        <taxon>Alphaproteobacteria</taxon>
        <taxon>Rhodobacterales</taxon>
        <taxon>Roseobacteraceae</taxon>
        <taxon>Citreimonas</taxon>
    </lineage>
</organism>
<keyword evidence="3" id="KW-1185">Reference proteome</keyword>
<dbReference type="Proteomes" id="UP000199286">
    <property type="component" value="Unassembled WGS sequence"/>
</dbReference>
<dbReference type="OrthoDB" id="7658888at2"/>
<name>A0A1H3G0G3_9RHOB</name>
<feature type="compositionally biased region" description="Acidic residues" evidence="1">
    <location>
        <begin position="110"/>
        <end position="119"/>
    </location>
</feature>
<feature type="compositionally biased region" description="Basic and acidic residues" evidence="1">
    <location>
        <begin position="193"/>
        <end position="214"/>
    </location>
</feature>
<dbReference type="EMBL" id="FNPF01000002">
    <property type="protein sequence ID" value="SDX96812.1"/>
    <property type="molecule type" value="Genomic_DNA"/>
</dbReference>
<sequence>MSYEYKIVPAPERGEKERGLKTPEARFAAAVERVINEMAAKGWEYQRTDALPSEERAGLTHTQTVWRHLLVFRRSTGAEQAVRPAAPVTPLVQAQPAAAHAAHPVPAEQFADEPQEDVQVEPIEGSDTGRDEGHGDADRDASGAEAESRPKARLTATRDGPRRKPRFAPPREDPAIAAPVRKLFAGPPQGHALETHPNDPRLTRDRRERRREDD</sequence>
<evidence type="ECO:0000256" key="1">
    <source>
        <dbReference type="SAM" id="MobiDB-lite"/>
    </source>
</evidence>
<feature type="compositionally biased region" description="Basic and acidic residues" evidence="1">
    <location>
        <begin position="127"/>
        <end position="150"/>
    </location>
</feature>
<dbReference type="AlphaFoldDB" id="A0A1H3G0G3"/>
<dbReference type="STRING" id="321339.SAMN05444340_10285"/>
<evidence type="ECO:0008006" key="4">
    <source>
        <dbReference type="Google" id="ProtNLM"/>
    </source>
</evidence>
<reference evidence="2 3" key="1">
    <citation type="submission" date="2016-10" db="EMBL/GenBank/DDBJ databases">
        <authorList>
            <person name="de Groot N.N."/>
        </authorList>
    </citation>
    <scope>NUCLEOTIDE SEQUENCE [LARGE SCALE GENOMIC DNA]</scope>
    <source>
        <strain evidence="2 3">DSM 26880</strain>
    </source>
</reference>